<dbReference type="Pfam" id="PF04480">
    <property type="entry name" value="DUF559"/>
    <property type="match status" value="1"/>
</dbReference>
<dbReference type="SUPFAM" id="SSF52980">
    <property type="entry name" value="Restriction endonuclease-like"/>
    <property type="match status" value="1"/>
</dbReference>
<reference evidence="3 4" key="1">
    <citation type="submission" date="2020-08" db="EMBL/GenBank/DDBJ databases">
        <title>The genome sequence of type strain Novosphingobium piscinae KCTC 42194.</title>
        <authorList>
            <person name="Liu Y."/>
        </authorList>
    </citation>
    <scope>NUCLEOTIDE SEQUENCE [LARGE SCALE GENOMIC DNA]</scope>
    <source>
        <strain evidence="3 4">KCTC 42194</strain>
    </source>
</reference>
<dbReference type="Proteomes" id="UP000551327">
    <property type="component" value="Unassembled WGS sequence"/>
</dbReference>
<sequence length="200" mass="21555">MTGQSPTPTPPLTGRGLSSRETSARTNSPPLQGRGRGWGLSAARNADLASFAQDMRRNPTEPEKRLWHALSQSQLGGFKFRRQAVIGPFIADFLCPQKALVVEVDGETHDVDRDQPRDRALQRMGYAVVHVTNAEVMHNIDGVRAFILGTLEATPDRRASPHPNPSPEGEGLDRSALPSPSGEGLGVGALPAAQPRKNDI</sequence>
<feature type="compositionally biased region" description="Polar residues" evidence="1">
    <location>
        <begin position="19"/>
        <end position="30"/>
    </location>
</feature>
<dbReference type="EMBL" id="JACLAX010000021">
    <property type="protein sequence ID" value="MBC2670556.1"/>
    <property type="molecule type" value="Genomic_DNA"/>
</dbReference>
<evidence type="ECO:0000256" key="1">
    <source>
        <dbReference type="SAM" id="MobiDB-lite"/>
    </source>
</evidence>
<proteinExistence type="predicted"/>
<dbReference type="PANTHER" id="PTHR38590">
    <property type="entry name" value="BLL0828 PROTEIN"/>
    <property type="match status" value="1"/>
</dbReference>
<dbReference type="InterPro" id="IPR007569">
    <property type="entry name" value="DUF559"/>
</dbReference>
<keyword evidence="4" id="KW-1185">Reference proteome</keyword>
<dbReference type="InterPro" id="IPR047216">
    <property type="entry name" value="Endonuclease_DUF559_bact"/>
</dbReference>
<evidence type="ECO:0000259" key="2">
    <source>
        <dbReference type="Pfam" id="PF04480"/>
    </source>
</evidence>
<dbReference type="InterPro" id="IPR011335">
    <property type="entry name" value="Restrct_endonuc-II-like"/>
</dbReference>
<feature type="region of interest" description="Disordered" evidence="1">
    <location>
        <begin position="1"/>
        <end position="38"/>
    </location>
</feature>
<name>A0A7X1KR95_9SPHN</name>
<keyword evidence="3" id="KW-0255">Endonuclease</keyword>
<keyword evidence="3" id="KW-0540">Nuclease</keyword>
<dbReference type="PANTHER" id="PTHR38590:SF1">
    <property type="entry name" value="BLL0828 PROTEIN"/>
    <property type="match status" value="1"/>
</dbReference>
<dbReference type="GO" id="GO:0004519">
    <property type="term" value="F:endonuclease activity"/>
    <property type="evidence" value="ECO:0007669"/>
    <property type="project" value="UniProtKB-KW"/>
</dbReference>
<gene>
    <name evidence="3" type="ORF">H7F53_15495</name>
</gene>
<keyword evidence="3" id="KW-0378">Hydrolase</keyword>
<evidence type="ECO:0000313" key="3">
    <source>
        <dbReference type="EMBL" id="MBC2670556.1"/>
    </source>
</evidence>
<dbReference type="CDD" id="cd01038">
    <property type="entry name" value="Endonuclease_DUF559"/>
    <property type="match status" value="1"/>
</dbReference>
<evidence type="ECO:0000313" key="4">
    <source>
        <dbReference type="Proteomes" id="UP000551327"/>
    </source>
</evidence>
<dbReference type="Gene3D" id="3.40.960.10">
    <property type="entry name" value="VSR Endonuclease"/>
    <property type="match status" value="1"/>
</dbReference>
<protein>
    <submittedName>
        <fullName evidence="3">Endonuclease domain-containing protein</fullName>
    </submittedName>
</protein>
<accession>A0A7X1KR95</accession>
<feature type="domain" description="DUF559" evidence="2">
    <location>
        <begin position="48"/>
        <end position="151"/>
    </location>
</feature>
<organism evidence="3 4">
    <name type="scientific">Novosphingobium piscinae</name>
    <dbReference type="NCBI Taxonomy" id="1507448"/>
    <lineage>
        <taxon>Bacteria</taxon>
        <taxon>Pseudomonadati</taxon>
        <taxon>Pseudomonadota</taxon>
        <taxon>Alphaproteobacteria</taxon>
        <taxon>Sphingomonadales</taxon>
        <taxon>Sphingomonadaceae</taxon>
        <taxon>Novosphingobium</taxon>
    </lineage>
</organism>
<comment type="caution">
    <text evidence="3">The sequence shown here is derived from an EMBL/GenBank/DDBJ whole genome shotgun (WGS) entry which is preliminary data.</text>
</comment>
<feature type="region of interest" description="Disordered" evidence="1">
    <location>
        <begin position="154"/>
        <end position="200"/>
    </location>
</feature>
<dbReference type="AlphaFoldDB" id="A0A7X1KR95"/>